<evidence type="ECO:0000256" key="1">
    <source>
        <dbReference type="SAM" id="SignalP"/>
    </source>
</evidence>
<dbReference type="SUPFAM" id="SSF56935">
    <property type="entry name" value="Porins"/>
    <property type="match status" value="1"/>
</dbReference>
<dbReference type="PANTHER" id="PTHR43308">
    <property type="entry name" value="OUTER MEMBRANE PROTEIN ALPHA-RELATED"/>
    <property type="match status" value="1"/>
</dbReference>
<reference evidence="3 4" key="1">
    <citation type="journal article" date="2018" name="Genome Announc.">
        <title>Complete genomes of two Megasphaera elsdenii strains, NCIMB 702410 and ATCC 25940.</title>
        <authorList>
            <person name="Hatmaker E.A."/>
            <person name="O'Dell K."/>
            <person name="Riley L.A."/>
            <person name="Klingeman D.M."/>
            <person name="Guss A.M."/>
        </authorList>
    </citation>
    <scope>NUCLEOTIDE SEQUENCE [LARGE SCALE GENOMIC DNA]</scope>
    <source>
        <strain evidence="3 4">NCIMB702410</strain>
    </source>
</reference>
<evidence type="ECO:0000313" key="3">
    <source>
        <dbReference type="EMBL" id="AVO27740.1"/>
    </source>
</evidence>
<feature type="chain" id="PRO_5015460353" evidence="1">
    <location>
        <begin position="23"/>
        <end position="468"/>
    </location>
</feature>
<evidence type="ECO:0000259" key="2">
    <source>
        <dbReference type="PROSITE" id="PS51272"/>
    </source>
</evidence>
<organism evidence="3 4">
    <name type="scientific">Megasphaera elsdenii</name>
    <dbReference type="NCBI Taxonomy" id="907"/>
    <lineage>
        <taxon>Bacteria</taxon>
        <taxon>Bacillati</taxon>
        <taxon>Bacillota</taxon>
        <taxon>Negativicutes</taxon>
        <taxon>Veillonellales</taxon>
        <taxon>Veillonellaceae</taxon>
        <taxon>Megasphaera</taxon>
    </lineage>
</organism>
<protein>
    <submittedName>
        <fullName evidence="3">Outer membrane insertion signal</fullName>
    </submittedName>
</protein>
<dbReference type="InterPro" id="IPR051465">
    <property type="entry name" value="Cell_Envelope_Struct_Comp"/>
</dbReference>
<sequence>MKTKVLAALAATMAVGATCAFAANPFVDVPSDSWAYKSVVELADAGIIQGVDGQYFQGNRNITRYEAAEMVAKAMAHMDKASVEQRALINKLADEYADELNNLGVRVSALENRVGNVKLTGDARIRYRYQSEGDKIKGTDQVVNAKQTNDNSWDYRVRVRANAQVNDRTNVVYGITTGVRSFADNSSASSENNVTTDRAYVDYNFGGNNWDLMVGRYEYIMGGPRAYGFFYGDTFDGAQLKYQNDKFAATAGYGKFKEGPIGGAWTGSYNLDEDNDYDVEASAKTAYGELEGFFGGGRMAGSAVGVYYNNIMPNASVTHKDTTINGAFDNIDVWGAYASVNFGKWNALANYETYRDAIHNDNGSKDNADVWVGKLTYGAANFATPKSWDAWVEYLNADQFDIDGTFLGSTNGWRNDSLTSNVKSWGVGVDYTFAKNAQFQVMQSFATSAKKGDADPGEETRAQFVFVF</sequence>
<dbReference type="PROSITE" id="PS51272">
    <property type="entry name" value="SLH"/>
    <property type="match status" value="1"/>
</dbReference>
<proteinExistence type="predicted"/>
<accession>A0A2S0M8E2</accession>
<dbReference type="OrthoDB" id="5845122at2"/>
<keyword evidence="1" id="KW-0732">Signal</keyword>
<feature type="signal peptide" evidence="1">
    <location>
        <begin position="1"/>
        <end position="22"/>
    </location>
</feature>
<dbReference type="InterPro" id="IPR001119">
    <property type="entry name" value="SLH_dom"/>
</dbReference>
<dbReference type="AlphaFoldDB" id="A0A2S0M8E2"/>
<gene>
    <name evidence="3" type="ORF">C6Y28_09005</name>
</gene>
<evidence type="ECO:0000313" key="4">
    <source>
        <dbReference type="Proteomes" id="UP000238358"/>
    </source>
</evidence>
<dbReference type="Proteomes" id="UP000238358">
    <property type="component" value="Chromosome"/>
</dbReference>
<dbReference type="PANTHER" id="PTHR43308:SF1">
    <property type="entry name" value="OUTER MEMBRANE PROTEIN ALPHA"/>
    <property type="match status" value="1"/>
</dbReference>
<dbReference type="RefSeq" id="WP_027895737.1">
    <property type="nucleotide sequence ID" value="NZ_CP027569.1"/>
</dbReference>
<dbReference type="Pfam" id="PF00395">
    <property type="entry name" value="SLH"/>
    <property type="match status" value="1"/>
</dbReference>
<dbReference type="EMBL" id="CP027569">
    <property type="protein sequence ID" value="AVO27740.1"/>
    <property type="molecule type" value="Genomic_DNA"/>
</dbReference>
<name>A0A2S0M8E2_MEGEL</name>
<feature type="domain" description="SLH" evidence="2">
    <location>
        <begin position="22"/>
        <end position="85"/>
    </location>
</feature>